<sequence>MKSEMHDLTTMLDEITTGPISKVRKRCHLMKEILCPVLPEDPCALLTYPPEHAVTKGRRKTKSTKRDKSYWEHVRKIGKSRRSSGRSSLSFVVNPCTPVTFPYIDTFPKFVYEFIHSWKNVVGDGNCGFRVVANFMFGDENHWPEVRRRMTFDLQLHLNVYAQLFRTLECVYRYIQRTQWFDGPAPEEHWLEIPNQLEEIHQLYIAQK</sequence>
<organism evidence="1 2">
    <name type="scientific">Catharanthus roseus</name>
    <name type="common">Madagascar periwinkle</name>
    <name type="synonym">Vinca rosea</name>
    <dbReference type="NCBI Taxonomy" id="4058"/>
    <lineage>
        <taxon>Eukaryota</taxon>
        <taxon>Viridiplantae</taxon>
        <taxon>Streptophyta</taxon>
        <taxon>Embryophyta</taxon>
        <taxon>Tracheophyta</taxon>
        <taxon>Spermatophyta</taxon>
        <taxon>Magnoliopsida</taxon>
        <taxon>eudicotyledons</taxon>
        <taxon>Gunneridae</taxon>
        <taxon>Pentapetalae</taxon>
        <taxon>asterids</taxon>
        <taxon>lamiids</taxon>
        <taxon>Gentianales</taxon>
        <taxon>Apocynaceae</taxon>
        <taxon>Rauvolfioideae</taxon>
        <taxon>Vinceae</taxon>
        <taxon>Catharanthinae</taxon>
        <taxon>Catharanthus</taxon>
    </lineage>
</organism>
<gene>
    <name evidence="1" type="ORF">M9H77_08424</name>
</gene>
<evidence type="ECO:0000313" key="1">
    <source>
        <dbReference type="EMBL" id="KAI5677474.1"/>
    </source>
</evidence>
<accession>A0ACC0BY09</accession>
<dbReference type="Proteomes" id="UP001060085">
    <property type="component" value="Linkage Group LG02"/>
</dbReference>
<keyword evidence="2" id="KW-1185">Reference proteome</keyword>
<proteinExistence type="predicted"/>
<name>A0ACC0BY09_CATRO</name>
<dbReference type="EMBL" id="CM044702">
    <property type="protein sequence ID" value="KAI5677474.1"/>
    <property type="molecule type" value="Genomic_DNA"/>
</dbReference>
<protein>
    <submittedName>
        <fullName evidence="1">Uncharacterized protein</fullName>
    </submittedName>
</protein>
<reference evidence="2" key="1">
    <citation type="journal article" date="2023" name="Nat. Plants">
        <title>Single-cell RNA sequencing provides a high-resolution roadmap for understanding the multicellular compartmentation of specialized metabolism.</title>
        <authorList>
            <person name="Sun S."/>
            <person name="Shen X."/>
            <person name="Li Y."/>
            <person name="Li Y."/>
            <person name="Wang S."/>
            <person name="Li R."/>
            <person name="Zhang H."/>
            <person name="Shen G."/>
            <person name="Guo B."/>
            <person name="Wei J."/>
            <person name="Xu J."/>
            <person name="St-Pierre B."/>
            <person name="Chen S."/>
            <person name="Sun C."/>
        </authorList>
    </citation>
    <scope>NUCLEOTIDE SEQUENCE [LARGE SCALE GENOMIC DNA]</scope>
</reference>
<evidence type="ECO:0000313" key="2">
    <source>
        <dbReference type="Proteomes" id="UP001060085"/>
    </source>
</evidence>
<comment type="caution">
    <text evidence="1">The sequence shown here is derived from an EMBL/GenBank/DDBJ whole genome shotgun (WGS) entry which is preliminary data.</text>
</comment>